<sequence length="91" mass="10372">MTFEDITVTKVLSEQIVPLSQSRKIQAGHTWKPHISQEIKANFKMLFTSKQTPGLILDVVVFKDSVLKRRPHDVRAFLGLVLGCRLLERVS</sequence>
<dbReference type="AlphaFoldDB" id="A0A6J4JJR7"/>
<name>A0A6J4JJR7_9CYAN</name>
<proteinExistence type="predicted"/>
<gene>
    <name evidence="1" type="ORF">AVDCRST_MAG92-3398</name>
</gene>
<protein>
    <submittedName>
        <fullName evidence="1">Uncharacterized protein</fullName>
    </submittedName>
</protein>
<reference evidence="1" key="1">
    <citation type="submission" date="2020-02" db="EMBL/GenBank/DDBJ databases">
        <authorList>
            <person name="Meier V. D."/>
        </authorList>
    </citation>
    <scope>NUCLEOTIDE SEQUENCE</scope>
    <source>
        <strain evidence="1">AVDCRST_MAG92</strain>
    </source>
</reference>
<organism evidence="1">
    <name type="scientific">uncultured Coleofasciculus sp</name>
    <dbReference type="NCBI Taxonomy" id="1267456"/>
    <lineage>
        <taxon>Bacteria</taxon>
        <taxon>Bacillati</taxon>
        <taxon>Cyanobacteriota</taxon>
        <taxon>Cyanophyceae</taxon>
        <taxon>Coleofasciculales</taxon>
        <taxon>Coleofasciculaceae</taxon>
        <taxon>Coleofasciculus</taxon>
        <taxon>environmental samples</taxon>
    </lineage>
</organism>
<dbReference type="EMBL" id="CADCTM010000573">
    <property type="protein sequence ID" value="CAA9278937.1"/>
    <property type="molecule type" value="Genomic_DNA"/>
</dbReference>
<accession>A0A6J4JJR7</accession>
<dbReference type="Gene3D" id="3.40.190.10">
    <property type="entry name" value="Periplasmic binding protein-like II"/>
    <property type="match status" value="1"/>
</dbReference>
<evidence type="ECO:0000313" key="1">
    <source>
        <dbReference type="EMBL" id="CAA9278937.1"/>
    </source>
</evidence>